<dbReference type="PANTHER" id="PTHR46148">
    <property type="entry name" value="CHROMO DOMAIN-CONTAINING PROTEIN"/>
    <property type="match status" value="1"/>
</dbReference>
<accession>A0A8B9B161</accession>
<gene>
    <name evidence="3" type="primary">LOC120113184</name>
</gene>
<dbReference type="GeneID" id="120113184"/>
<dbReference type="KEGG" id="pda:120113184"/>
<keyword evidence="2" id="KW-1185">Reference proteome</keyword>
<feature type="domain" description="Tf2-1-like SH3-like" evidence="1">
    <location>
        <begin position="60"/>
        <end position="122"/>
    </location>
</feature>
<evidence type="ECO:0000313" key="2">
    <source>
        <dbReference type="Proteomes" id="UP000228380"/>
    </source>
</evidence>
<dbReference type="InterPro" id="IPR056924">
    <property type="entry name" value="SH3_Tf2-1"/>
</dbReference>
<dbReference type="PANTHER" id="PTHR46148:SF60">
    <property type="entry name" value="CHROMO DOMAIN-CONTAINING PROTEIN"/>
    <property type="match status" value="1"/>
</dbReference>
<dbReference type="Proteomes" id="UP000228380">
    <property type="component" value="Chromosome 14"/>
</dbReference>
<evidence type="ECO:0000259" key="1">
    <source>
        <dbReference type="Pfam" id="PF24626"/>
    </source>
</evidence>
<dbReference type="AlphaFoldDB" id="A0A8B9B161"/>
<dbReference type="Pfam" id="PF24626">
    <property type="entry name" value="SH3_Tf2-1"/>
    <property type="match status" value="1"/>
</dbReference>
<organism evidence="2 3">
    <name type="scientific">Phoenix dactylifera</name>
    <name type="common">Date palm</name>
    <dbReference type="NCBI Taxonomy" id="42345"/>
    <lineage>
        <taxon>Eukaryota</taxon>
        <taxon>Viridiplantae</taxon>
        <taxon>Streptophyta</taxon>
        <taxon>Embryophyta</taxon>
        <taxon>Tracheophyta</taxon>
        <taxon>Spermatophyta</taxon>
        <taxon>Magnoliopsida</taxon>
        <taxon>Liliopsida</taxon>
        <taxon>Arecaceae</taxon>
        <taxon>Coryphoideae</taxon>
        <taxon>Phoeniceae</taxon>
        <taxon>Phoenix</taxon>
    </lineage>
</organism>
<dbReference type="RefSeq" id="XP_038989928.1">
    <property type="nucleotide sequence ID" value="XM_039134000.1"/>
</dbReference>
<reference evidence="3" key="2">
    <citation type="submission" date="2025-08" db="UniProtKB">
        <authorList>
            <consortium name="RefSeq"/>
        </authorList>
    </citation>
    <scope>IDENTIFICATION</scope>
    <source>
        <tissue evidence="3">Young leaves</tissue>
    </source>
</reference>
<protein>
    <submittedName>
        <fullName evidence="3">Uncharacterized protein LOC120113184</fullName>
    </submittedName>
</protein>
<dbReference type="OrthoDB" id="997247at2759"/>
<proteinExistence type="predicted"/>
<name>A0A8B9B161_PHODC</name>
<reference evidence="2" key="1">
    <citation type="journal article" date="2019" name="Nat. Commun.">
        <title>Genome-wide association mapping of date palm fruit traits.</title>
        <authorList>
            <person name="Hazzouri K.M."/>
            <person name="Gros-Balthazard M."/>
            <person name="Flowers J.M."/>
            <person name="Copetti D."/>
            <person name="Lemansour A."/>
            <person name="Lebrun M."/>
            <person name="Masmoudi K."/>
            <person name="Ferrand S."/>
            <person name="Dhar M.I."/>
            <person name="Fresquez Z.A."/>
            <person name="Rosas U."/>
            <person name="Zhang J."/>
            <person name="Talag J."/>
            <person name="Lee S."/>
            <person name="Kudrna D."/>
            <person name="Powell R.F."/>
            <person name="Leitch I.J."/>
            <person name="Krueger R.R."/>
            <person name="Wing R.A."/>
            <person name="Amiri K.M.A."/>
            <person name="Purugganan M.D."/>
        </authorList>
    </citation>
    <scope>NUCLEOTIDE SEQUENCE [LARGE SCALE GENOMIC DNA]</scope>
    <source>
        <strain evidence="2">cv. Khalas</strain>
    </source>
</reference>
<evidence type="ECO:0000313" key="3">
    <source>
        <dbReference type="RefSeq" id="XP_038989928.1"/>
    </source>
</evidence>
<sequence>MPIPLHWDDVGERRLLGPELVQHTRDKVLLIKQRLQAAQDGHKRWADRGRRALKFLEENFIFLKVSPSKDITRFGRHSKLNPHYIGPFEVLARIGKVAYKLALPPELSGVHNVFHVSLLRRYIPDPSHVVPHEPLQLSKDLTYEEAPLRIIDRKEQILRRRTIPYIKVQWTNHTERKATRELEEKMR</sequence>